<dbReference type="EMBL" id="CAKJTJ010000022">
    <property type="protein sequence ID" value="CAG9622507.1"/>
    <property type="molecule type" value="Genomic_DNA"/>
</dbReference>
<dbReference type="InterPro" id="IPR005467">
    <property type="entry name" value="His_kinase_dom"/>
</dbReference>
<dbReference type="PRINTS" id="PR00344">
    <property type="entry name" value="BCTRLSENSOR"/>
</dbReference>
<dbReference type="InterPro" id="IPR003018">
    <property type="entry name" value="GAF"/>
</dbReference>
<evidence type="ECO:0000256" key="8">
    <source>
        <dbReference type="ARBA" id="ARBA00022777"/>
    </source>
</evidence>
<protein>
    <recommendedName>
        <fullName evidence="3">histidine kinase</fullName>
        <ecNumber evidence="3">2.7.13.3</ecNumber>
    </recommendedName>
</protein>
<accession>A0ABM8YR75</accession>
<dbReference type="SMART" id="SM00388">
    <property type="entry name" value="HisKA"/>
    <property type="match status" value="1"/>
</dbReference>
<sequence>MKWKNSITKQFLVMNGIFFVVLAIGLITLLMYEVSLSRQFVADNLKLKEKEEIVQSIEYEYNQSILQSRGYVAFSNQLMLEDARSRERIINQEIERLANLVKEEHDLKFVNTVTDFQTFYFREYLPQIEVLFEQDAIEEIHDYIINQGASQKIVTFREYVKEYRGDVNQEVRNNIDRLYDRLQVGQLLFGCYVLFVLALLFAITWKLIRKIGKPLRVLAEAAENITKGKHIKLPSFPKSTREITVLSDSFNTMVTTLQYKEEELVGQNEELIAQQDELIAQQDELQAQQEQLQDTLHLVEESKEELEVRNTFIHEMAETLNRQHLLDSVIRNMGKVLGAHVGIILLLDEKKTSANIGLAKESVENYKTQENSVFLQQLKDTKKAFAVKRSSYPSESSYHSSEMYAFDVYVPIIAFNGEMIAYMQFTRFDSPFNESELETSEALSKQVSMALEKVELYENSEAERLFYQDIINTIQEGILLVDVSGKVLQSNTKMCALLNYPSPNRLLNLSFEEWATALLDGVDDKEHVRNQLIGIFNDLQDGDQTFIFDIKHNGYQNVIKVYREKVYRQNQSYGYILVFRDITKEFEVDKMKSEFVSTVSHELRTPLASVLGFTERMIYKDLSEERKKTYLTTIFQEANRLTGLINDFLDVQRMEAGKQEYHKTKEDMVKIVKNACGIFEGSSITHPIHFHVLTDQTNVLIDKEKLTQVFTNIISNAIKYSPSGGDILITISEQNQQLQIEVQDHGMGIPENAIQHLFTKFYRVDNSDLRKIGGTGLGLSIVREIVHAHEGEVWINSKEEKGTKVTILLPLEN</sequence>
<keyword evidence="5" id="KW-0597">Phosphoprotein</keyword>
<keyword evidence="6 16" id="KW-0808">Transferase</keyword>
<gene>
    <name evidence="16" type="primary">sasA_12</name>
    <name evidence="16" type="ORF">BACCIP111883_03298</name>
</gene>
<dbReference type="SUPFAM" id="SSF47384">
    <property type="entry name" value="Homodimeric domain of signal transducing histidine kinase"/>
    <property type="match status" value="1"/>
</dbReference>
<dbReference type="SMART" id="SM00387">
    <property type="entry name" value="HATPase_c"/>
    <property type="match status" value="1"/>
</dbReference>
<evidence type="ECO:0000256" key="1">
    <source>
        <dbReference type="ARBA" id="ARBA00000085"/>
    </source>
</evidence>
<feature type="domain" description="HAMP" evidence="15">
    <location>
        <begin position="209"/>
        <end position="262"/>
    </location>
</feature>
<evidence type="ECO:0000256" key="4">
    <source>
        <dbReference type="ARBA" id="ARBA00022475"/>
    </source>
</evidence>
<dbReference type="Pfam" id="PF02518">
    <property type="entry name" value="HATPase_c"/>
    <property type="match status" value="1"/>
</dbReference>
<keyword evidence="8" id="KW-0418">Kinase</keyword>
<dbReference type="Gene3D" id="3.30.450.20">
    <property type="entry name" value="PAS domain"/>
    <property type="match status" value="1"/>
</dbReference>
<feature type="domain" description="Histidine kinase" evidence="14">
    <location>
        <begin position="598"/>
        <end position="813"/>
    </location>
</feature>
<dbReference type="InterPro" id="IPR003660">
    <property type="entry name" value="HAMP_dom"/>
</dbReference>
<keyword evidence="4" id="KW-1003">Cell membrane</keyword>
<dbReference type="Pfam" id="PF13185">
    <property type="entry name" value="GAF_2"/>
    <property type="match status" value="1"/>
</dbReference>
<feature type="transmembrane region" description="Helical" evidence="13">
    <location>
        <begin position="12"/>
        <end position="32"/>
    </location>
</feature>
<dbReference type="InterPro" id="IPR036097">
    <property type="entry name" value="HisK_dim/P_sf"/>
</dbReference>
<dbReference type="CDD" id="cd00082">
    <property type="entry name" value="HisKA"/>
    <property type="match status" value="1"/>
</dbReference>
<keyword evidence="10" id="KW-0902">Two-component regulatory system</keyword>
<evidence type="ECO:0000259" key="14">
    <source>
        <dbReference type="PROSITE" id="PS50109"/>
    </source>
</evidence>
<keyword evidence="13" id="KW-0812">Transmembrane</keyword>
<evidence type="ECO:0000259" key="15">
    <source>
        <dbReference type="PROSITE" id="PS50885"/>
    </source>
</evidence>
<dbReference type="Gene3D" id="3.30.565.10">
    <property type="entry name" value="Histidine kinase-like ATPase, C-terminal domain"/>
    <property type="match status" value="1"/>
</dbReference>
<dbReference type="InterPro" id="IPR029016">
    <property type="entry name" value="GAF-like_dom_sf"/>
</dbReference>
<dbReference type="SMART" id="SM00304">
    <property type="entry name" value="HAMP"/>
    <property type="match status" value="1"/>
</dbReference>
<feature type="transmembrane region" description="Helical" evidence="13">
    <location>
        <begin position="187"/>
        <end position="208"/>
    </location>
</feature>
<evidence type="ECO:0000313" key="16">
    <source>
        <dbReference type="EMBL" id="CAG9622507.1"/>
    </source>
</evidence>
<evidence type="ECO:0000256" key="2">
    <source>
        <dbReference type="ARBA" id="ARBA00004651"/>
    </source>
</evidence>
<dbReference type="PANTHER" id="PTHR43711:SF31">
    <property type="entry name" value="HISTIDINE KINASE"/>
    <property type="match status" value="1"/>
</dbReference>
<dbReference type="GO" id="GO:0016740">
    <property type="term" value="F:transferase activity"/>
    <property type="evidence" value="ECO:0007669"/>
    <property type="project" value="UniProtKB-KW"/>
</dbReference>
<dbReference type="PROSITE" id="PS50885">
    <property type="entry name" value="HAMP"/>
    <property type="match status" value="1"/>
</dbReference>
<evidence type="ECO:0000256" key="10">
    <source>
        <dbReference type="ARBA" id="ARBA00023012"/>
    </source>
</evidence>
<dbReference type="CDD" id="cd00075">
    <property type="entry name" value="HATPase"/>
    <property type="match status" value="1"/>
</dbReference>
<dbReference type="PANTHER" id="PTHR43711">
    <property type="entry name" value="TWO-COMPONENT HISTIDINE KINASE"/>
    <property type="match status" value="1"/>
</dbReference>
<evidence type="ECO:0000313" key="17">
    <source>
        <dbReference type="Proteomes" id="UP000789833"/>
    </source>
</evidence>
<feature type="coiled-coil region" evidence="12">
    <location>
        <begin position="268"/>
        <end position="309"/>
    </location>
</feature>
<dbReference type="PROSITE" id="PS50109">
    <property type="entry name" value="HIS_KIN"/>
    <property type="match status" value="1"/>
</dbReference>
<dbReference type="Gene3D" id="6.10.340.10">
    <property type="match status" value="1"/>
</dbReference>
<evidence type="ECO:0000256" key="5">
    <source>
        <dbReference type="ARBA" id="ARBA00022553"/>
    </source>
</evidence>
<evidence type="ECO:0000256" key="11">
    <source>
        <dbReference type="ARBA" id="ARBA00023136"/>
    </source>
</evidence>
<keyword evidence="9" id="KW-0067">ATP-binding</keyword>
<dbReference type="SUPFAM" id="SSF55781">
    <property type="entry name" value="GAF domain-like"/>
    <property type="match status" value="1"/>
</dbReference>
<keyword evidence="12" id="KW-0175">Coiled coil</keyword>
<dbReference type="Pfam" id="PF00512">
    <property type="entry name" value="HisKA"/>
    <property type="match status" value="1"/>
</dbReference>
<dbReference type="InterPro" id="IPR035965">
    <property type="entry name" value="PAS-like_dom_sf"/>
</dbReference>
<evidence type="ECO:0000256" key="7">
    <source>
        <dbReference type="ARBA" id="ARBA00022741"/>
    </source>
</evidence>
<dbReference type="EC" id="2.7.13.3" evidence="3"/>
<dbReference type="RefSeq" id="WP_230503196.1">
    <property type="nucleotide sequence ID" value="NZ_CAKJTJ010000022.1"/>
</dbReference>
<dbReference type="InterPro" id="IPR004358">
    <property type="entry name" value="Sig_transdc_His_kin-like_C"/>
</dbReference>
<evidence type="ECO:0000256" key="9">
    <source>
        <dbReference type="ARBA" id="ARBA00022840"/>
    </source>
</evidence>
<evidence type="ECO:0000256" key="13">
    <source>
        <dbReference type="SAM" id="Phobius"/>
    </source>
</evidence>
<comment type="subcellular location">
    <subcellularLocation>
        <location evidence="2">Cell membrane</location>
        <topology evidence="2">Multi-pass membrane protein</topology>
    </subcellularLocation>
</comment>
<evidence type="ECO:0000256" key="3">
    <source>
        <dbReference type="ARBA" id="ARBA00012438"/>
    </source>
</evidence>
<comment type="caution">
    <text evidence="16">The sequence shown here is derived from an EMBL/GenBank/DDBJ whole genome shotgun (WGS) entry which is preliminary data.</text>
</comment>
<dbReference type="CDD" id="cd06225">
    <property type="entry name" value="HAMP"/>
    <property type="match status" value="1"/>
</dbReference>
<keyword evidence="11 13" id="KW-0472">Membrane</keyword>
<dbReference type="SUPFAM" id="SSF55785">
    <property type="entry name" value="PYP-like sensor domain (PAS domain)"/>
    <property type="match status" value="1"/>
</dbReference>
<reference evidence="16 17" key="1">
    <citation type="submission" date="2021-10" db="EMBL/GenBank/DDBJ databases">
        <authorList>
            <person name="Criscuolo A."/>
        </authorList>
    </citation>
    <scope>NUCLEOTIDE SEQUENCE [LARGE SCALE GENOMIC DNA]</scope>
    <source>
        <strain evidence="17">CIP 111883</strain>
    </source>
</reference>
<dbReference type="Gene3D" id="3.30.450.40">
    <property type="match status" value="1"/>
</dbReference>
<dbReference type="Pfam" id="PF00672">
    <property type="entry name" value="HAMP"/>
    <property type="match status" value="1"/>
</dbReference>
<keyword evidence="13" id="KW-1133">Transmembrane helix</keyword>
<organism evidence="16 17">
    <name type="scientific">Sutcliffiella rhizosphaerae</name>
    <dbReference type="NCBI Taxonomy" id="2880967"/>
    <lineage>
        <taxon>Bacteria</taxon>
        <taxon>Bacillati</taxon>
        <taxon>Bacillota</taxon>
        <taxon>Bacilli</taxon>
        <taxon>Bacillales</taxon>
        <taxon>Bacillaceae</taxon>
        <taxon>Sutcliffiella</taxon>
    </lineage>
</organism>
<proteinExistence type="predicted"/>
<dbReference type="InterPro" id="IPR036890">
    <property type="entry name" value="HATPase_C_sf"/>
</dbReference>
<dbReference type="Gene3D" id="1.10.287.130">
    <property type="match status" value="1"/>
</dbReference>
<dbReference type="SUPFAM" id="SSF55874">
    <property type="entry name" value="ATPase domain of HSP90 chaperone/DNA topoisomerase II/histidine kinase"/>
    <property type="match status" value="1"/>
</dbReference>
<evidence type="ECO:0000256" key="6">
    <source>
        <dbReference type="ARBA" id="ARBA00022679"/>
    </source>
</evidence>
<dbReference type="InterPro" id="IPR003594">
    <property type="entry name" value="HATPase_dom"/>
</dbReference>
<evidence type="ECO:0000256" key="12">
    <source>
        <dbReference type="SAM" id="Coils"/>
    </source>
</evidence>
<keyword evidence="7" id="KW-0547">Nucleotide-binding</keyword>
<dbReference type="Proteomes" id="UP000789833">
    <property type="component" value="Unassembled WGS sequence"/>
</dbReference>
<dbReference type="InterPro" id="IPR003661">
    <property type="entry name" value="HisK_dim/P_dom"/>
</dbReference>
<dbReference type="InterPro" id="IPR050736">
    <property type="entry name" value="Sensor_HK_Regulatory"/>
</dbReference>
<name>A0ABM8YR75_9BACI</name>
<keyword evidence="17" id="KW-1185">Reference proteome</keyword>
<comment type="catalytic activity">
    <reaction evidence="1">
        <text>ATP + protein L-histidine = ADP + protein N-phospho-L-histidine.</text>
        <dbReference type="EC" id="2.7.13.3"/>
    </reaction>
</comment>